<evidence type="ECO:0000256" key="3">
    <source>
        <dbReference type="ARBA" id="ARBA00022840"/>
    </source>
</evidence>
<feature type="compositionally biased region" description="Polar residues" evidence="4">
    <location>
        <begin position="557"/>
        <end position="570"/>
    </location>
</feature>
<feature type="domain" description="Protein kinase" evidence="5">
    <location>
        <begin position="251"/>
        <end position="529"/>
    </location>
</feature>
<dbReference type="Gene3D" id="1.10.510.10">
    <property type="entry name" value="Transferase(Phosphotransferase) domain 1"/>
    <property type="match status" value="1"/>
</dbReference>
<keyword evidence="6" id="KW-1185">Reference proteome</keyword>
<evidence type="ECO:0000256" key="1">
    <source>
        <dbReference type="ARBA" id="ARBA00022527"/>
    </source>
</evidence>
<dbReference type="PROSITE" id="PS50011">
    <property type="entry name" value="PROTEIN_KINASE_DOM"/>
    <property type="match status" value="1"/>
</dbReference>
<evidence type="ECO:0000313" key="7">
    <source>
        <dbReference type="RefSeq" id="XP_048140292.1"/>
    </source>
</evidence>
<protein>
    <submittedName>
        <fullName evidence="7">Probable serine/threonine-protein kinase PBL5</fullName>
    </submittedName>
</protein>
<sequence length="634" mass="70379">MSAEAQRVLVIEDASPGNSPNAIKYVLHGSRIFPGDKLKLLGVLRDFRHPRSRWVQVPGPDYARILSGNKLHGSEKSKFSVEVKHPIEQVDGKIYCRRVSTELCLRYKYVHPSSMRRLPGLAANIQAQFQNLRKSTTIALDIDVQGGASPKEEILKAAETFRATWIILDRKMEKDKDYLMERLSCGISIVKRDHTIQELRQPSAWNLQMQHRRNSSNSTGSDEPDPMSRHYICSVCHNRRPSMGWKRDFAFAEIMAAIKGISQKIALDSGVACRGELNGLKITVKQHNNACFQSKVPKLSEVRHENLAMLLGSCSEGNHRLLVSEYVCNGSLDNHLSRNPGRLLRLDQRMKIALGAARGLEYLHVNNIIHRNLRPDNILLTHDYEPLLGDFGLEMTLYEDSDISSETKIGTLPYLAPEYEDSGEVGQKSDCYSFGVILLHLITGLGSTDPLLEDQTIVEWVTASTLLIQSLPAKPLLKEKNYSKLIEHSMVDSYDFDQLSGLIQVAEKCLSKNPCRRMSMDQSKESVVLINGSELQVVKALNRIVDGNTGPVMRSFSPAQSDSRSGIQDFSSSSSSSSSSSGPSCERRVLVLVTLSEGTDLRTDGATGSLSGYDLVGGGRELENMLTDGHVSTP</sequence>
<proteinExistence type="predicted"/>
<dbReference type="SUPFAM" id="SSF56112">
    <property type="entry name" value="Protein kinase-like (PK-like)"/>
    <property type="match status" value="1"/>
</dbReference>
<organism evidence="6 7">
    <name type="scientific">Rhodamnia argentea</name>
    <dbReference type="NCBI Taxonomy" id="178133"/>
    <lineage>
        <taxon>Eukaryota</taxon>
        <taxon>Viridiplantae</taxon>
        <taxon>Streptophyta</taxon>
        <taxon>Embryophyta</taxon>
        <taxon>Tracheophyta</taxon>
        <taxon>Spermatophyta</taxon>
        <taxon>Magnoliopsida</taxon>
        <taxon>eudicotyledons</taxon>
        <taxon>Gunneridae</taxon>
        <taxon>Pentapetalae</taxon>
        <taxon>rosids</taxon>
        <taxon>malvids</taxon>
        <taxon>Myrtales</taxon>
        <taxon>Myrtaceae</taxon>
        <taxon>Myrtoideae</taxon>
        <taxon>Myrteae</taxon>
        <taxon>Australasian group</taxon>
        <taxon>Rhodamnia</taxon>
    </lineage>
</organism>
<dbReference type="Proteomes" id="UP000827889">
    <property type="component" value="Chromosome 8"/>
</dbReference>
<feature type="region of interest" description="Disordered" evidence="4">
    <location>
        <begin position="551"/>
        <end position="584"/>
    </location>
</feature>
<keyword evidence="1" id="KW-0723">Serine/threonine-protein kinase</keyword>
<evidence type="ECO:0000256" key="2">
    <source>
        <dbReference type="ARBA" id="ARBA00022741"/>
    </source>
</evidence>
<feature type="compositionally biased region" description="Low complexity" evidence="4">
    <location>
        <begin position="571"/>
        <end position="581"/>
    </location>
</feature>
<evidence type="ECO:0000313" key="6">
    <source>
        <dbReference type="Proteomes" id="UP000827889"/>
    </source>
</evidence>
<keyword evidence="7" id="KW-0808">Transferase</keyword>
<dbReference type="InterPro" id="IPR011009">
    <property type="entry name" value="Kinase-like_dom_sf"/>
</dbReference>
<dbReference type="GeneID" id="115748100"/>
<gene>
    <name evidence="7" type="primary">LOC115748100</name>
</gene>
<keyword evidence="3" id="KW-0067">ATP-binding</keyword>
<dbReference type="GO" id="GO:0016301">
    <property type="term" value="F:kinase activity"/>
    <property type="evidence" value="ECO:0007669"/>
    <property type="project" value="UniProtKB-KW"/>
</dbReference>
<dbReference type="PANTHER" id="PTHR47989:SF8">
    <property type="entry name" value="INACTIVE PROTEIN KINASE SELMODRAFT_444075-LIKE"/>
    <property type="match status" value="1"/>
</dbReference>
<keyword evidence="2" id="KW-0547">Nucleotide-binding</keyword>
<dbReference type="InterPro" id="IPR000719">
    <property type="entry name" value="Prot_kinase_dom"/>
</dbReference>
<keyword evidence="7" id="KW-0418">Kinase</keyword>
<dbReference type="Pfam" id="PF07714">
    <property type="entry name" value="PK_Tyr_Ser-Thr"/>
    <property type="match status" value="1"/>
</dbReference>
<name>A0ABM3HUL0_9MYRT</name>
<reference evidence="7" key="1">
    <citation type="submission" date="2025-08" db="UniProtKB">
        <authorList>
            <consortium name="RefSeq"/>
        </authorList>
    </citation>
    <scope>IDENTIFICATION</scope>
    <source>
        <tissue evidence="7">Leaf</tissue>
    </source>
</reference>
<dbReference type="PANTHER" id="PTHR47989">
    <property type="entry name" value="OS01G0750732 PROTEIN"/>
    <property type="match status" value="1"/>
</dbReference>
<dbReference type="InterPro" id="IPR001245">
    <property type="entry name" value="Ser-Thr/Tyr_kinase_cat_dom"/>
</dbReference>
<dbReference type="Gene3D" id="3.30.200.20">
    <property type="entry name" value="Phosphorylase Kinase, domain 1"/>
    <property type="match status" value="1"/>
</dbReference>
<accession>A0ABM3HUL0</accession>
<dbReference type="RefSeq" id="XP_048140292.1">
    <property type="nucleotide sequence ID" value="XM_048284335.1"/>
</dbReference>
<evidence type="ECO:0000256" key="4">
    <source>
        <dbReference type="SAM" id="MobiDB-lite"/>
    </source>
</evidence>
<evidence type="ECO:0000259" key="5">
    <source>
        <dbReference type="PROSITE" id="PS50011"/>
    </source>
</evidence>